<dbReference type="InterPro" id="IPR005225">
    <property type="entry name" value="Small_GTP-bd"/>
</dbReference>
<dbReference type="NCBIfam" id="TIGR00231">
    <property type="entry name" value="small_GTP"/>
    <property type="match status" value="1"/>
</dbReference>
<dbReference type="GO" id="GO:0005829">
    <property type="term" value="C:cytosol"/>
    <property type="evidence" value="ECO:0007669"/>
    <property type="project" value="TreeGrafter"/>
</dbReference>
<dbReference type="NCBIfam" id="NF000908">
    <property type="entry name" value="PRK00089.1"/>
    <property type="match status" value="1"/>
</dbReference>
<sequence>MEVTRSGFIAIVGRPNVGKSTLLNAMIGEKVAIVSAKPQTTRNKITGVLTDGDVQLIFLDTPGLHRSRNKLDDYMRRTIDDSLTEIDAAVLVVEPQVNATDSEMELIKKLSAKKAPVLLAVNKIDTVKKESLMEVISEWSKRYDFSAIVPLSAKTGDGVEILKDELKKQMPEGPQYFPDDMLTDQPERLIVAEIIREKLLYLLSDEVPHGTAVSVERMKERPQVMDIEATIYCEKESHKGIIIGKGGRMLKEVGIKARADIEAFLGCHVNLQLWVKVKDDWRNRENILRTLGYD</sequence>
<name>A0A078KQI2_9FIRM</name>
<dbReference type="Pfam" id="PF01926">
    <property type="entry name" value="MMR_HSR1"/>
    <property type="match status" value="1"/>
</dbReference>
<dbReference type="HAMAP" id="MF_00367">
    <property type="entry name" value="GTPase_Era"/>
    <property type="match status" value="1"/>
</dbReference>
<feature type="binding site" evidence="8">
    <location>
        <begin position="60"/>
        <end position="64"/>
    </location>
    <ligand>
        <name>GTP</name>
        <dbReference type="ChEBI" id="CHEBI:37565"/>
    </ligand>
</feature>
<feature type="binding site" evidence="8">
    <location>
        <begin position="13"/>
        <end position="20"/>
    </location>
    <ligand>
        <name>GTP</name>
        <dbReference type="ChEBI" id="CHEBI:37565"/>
    </ligand>
</feature>
<dbReference type="Gene3D" id="3.30.300.20">
    <property type="match status" value="1"/>
</dbReference>
<evidence type="ECO:0000259" key="12">
    <source>
        <dbReference type="PROSITE" id="PS51713"/>
    </source>
</evidence>
<evidence type="ECO:0000256" key="3">
    <source>
        <dbReference type="ARBA" id="ARBA00022517"/>
    </source>
</evidence>
<dbReference type="SUPFAM" id="SSF52540">
    <property type="entry name" value="P-loop containing nucleoside triphosphate hydrolases"/>
    <property type="match status" value="1"/>
</dbReference>
<reference evidence="14" key="1">
    <citation type="submission" date="2014-07" db="EMBL/GenBank/DDBJ databases">
        <authorList>
            <person name="Wibberg D."/>
        </authorList>
    </citation>
    <scope>NUCLEOTIDE SEQUENCE [LARGE SCALE GENOMIC DNA]</scope>
    <source>
        <strain evidence="14">DG5</strain>
    </source>
</reference>
<dbReference type="InterPro" id="IPR005662">
    <property type="entry name" value="GTPase_Era-like"/>
</dbReference>
<feature type="binding site" evidence="8">
    <location>
        <begin position="122"/>
        <end position="125"/>
    </location>
    <ligand>
        <name>GTP</name>
        <dbReference type="ChEBI" id="CHEBI:37565"/>
    </ligand>
</feature>
<evidence type="ECO:0000256" key="6">
    <source>
        <dbReference type="ARBA" id="ARBA00023134"/>
    </source>
</evidence>
<dbReference type="CDD" id="cd22534">
    <property type="entry name" value="KH-II_Era"/>
    <property type="match status" value="1"/>
</dbReference>
<dbReference type="OrthoDB" id="9805918at2"/>
<dbReference type="NCBIfam" id="TIGR00436">
    <property type="entry name" value="era"/>
    <property type="match status" value="1"/>
</dbReference>
<comment type="function">
    <text evidence="8">An essential GTPase that binds both GDP and GTP, with rapid nucleotide exchange. Plays a role in 16S rRNA processing and 30S ribosomal subunit biogenesis and possibly also in cell cycle regulation and energy metabolism.</text>
</comment>
<dbReference type="GO" id="GO:0070181">
    <property type="term" value="F:small ribosomal subunit rRNA binding"/>
    <property type="evidence" value="ECO:0007669"/>
    <property type="project" value="UniProtKB-UniRule"/>
</dbReference>
<comment type="similarity">
    <text evidence="1 8 9 10">Belongs to the TRAFAC class TrmE-Era-EngA-EngB-Septin-like GTPase superfamily. Era GTPase family.</text>
</comment>
<evidence type="ECO:0000259" key="11">
    <source>
        <dbReference type="PROSITE" id="PS50823"/>
    </source>
</evidence>
<dbReference type="PANTHER" id="PTHR42698:SF1">
    <property type="entry name" value="GTPASE ERA, MITOCHONDRIAL"/>
    <property type="match status" value="1"/>
</dbReference>
<dbReference type="InterPro" id="IPR030388">
    <property type="entry name" value="G_ERA_dom"/>
</dbReference>
<evidence type="ECO:0000256" key="7">
    <source>
        <dbReference type="ARBA" id="ARBA00023136"/>
    </source>
</evidence>
<feature type="region of interest" description="G1" evidence="9">
    <location>
        <begin position="13"/>
        <end position="20"/>
    </location>
</feature>
<dbReference type="GO" id="GO:0005886">
    <property type="term" value="C:plasma membrane"/>
    <property type="evidence" value="ECO:0007669"/>
    <property type="project" value="UniProtKB-SubCell"/>
</dbReference>
<dbReference type="PANTHER" id="PTHR42698">
    <property type="entry name" value="GTPASE ERA"/>
    <property type="match status" value="1"/>
</dbReference>
<dbReference type="GO" id="GO:0005525">
    <property type="term" value="F:GTP binding"/>
    <property type="evidence" value="ECO:0007669"/>
    <property type="project" value="UniProtKB-UniRule"/>
</dbReference>
<feature type="region of interest" description="G5" evidence="9">
    <location>
        <begin position="151"/>
        <end position="153"/>
    </location>
</feature>
<evidence type="ECO:0000256" key="10">
    <source>
        <dbReference type="RuleBase" id="RU003761"/>
    </source>
</evidence>
<evidence type="ECO:0000313" key="13">
    <source>
        <dbReference type="EMBL" id="CDZ24797.1"/>
    </source>
</evidence>
<dbReference type="HOGENOM" id="CLU_038009_1_0_9"/>
<dbReference type="Pfam" id="PF07650">
    <property type="entry name" value="KH_2"/>
    <property type="match status" value="1"/>
</dbReference>
<dbReference type="InterPro" id="IPR004044">
    <property type="entry name" value="KH_dom_type_2"/>
</dbReference>
<evidence type="ECO:0000256" key="8">
    <source>
        <dbReference type="HAMAP-Rule" id="MF_00367"/>
    </source>
</evidence>
<keyword evidence="4 8" id="KW-0547">Nucleotide-binding</keyword>
<keyword evidence="5 8" id="KW-0694">RNA-binding</keyword>
<dbReference type="FunFam" id="3.30.300.20:FF:000003">
    <property type="entry name" value="GTPase Era"/>
    <property type="match status" value="1"/>
</dbReference>
<dbReference type="GO" id="GO:0043024">
    <property type="term" value="F:ribosomal small subunit binding"/>
    <property type="evidence" value="ECO:0007669"/>
    <property type="project" value="TreeGrafter"/>
</dbReference>
<proteinExistence type="inferred from homology"/>
<dbReference type="PROSITE" id="PS51713">
    <property type="entry name" value="G_ERA"/>
    <property type="match status" value="1"/>
</dbReference>
<keyword evidence="8" id="KW-0699">rRNA-binding</keyword>
<evidence type="ECO:0000256" key="5">
    <source>
        <dbReference type="ARBA" id="ARBA00022884"/>
    </source>
</evidence>
<dbReference type="Gene3D" id="3.40.50.300">
    <property type="entry name" value="P-loop containing nucleotide triphosphate hydrolases"/>
    <property type="match status" value="1"/>
</dbReference>
<dbReference type="CDD" id="cd04163">
    <property type="entry name" value="Era"/>
    <property type="match status" value="1"/>
</dbReference>
<accession>A0A078KQI2</accession>
<feature type="domain" description="KH type-2" evidence="11">
    <location>
        <begin position="195"/>
        <end position="279"/>
    </location>
</feature>
<organism evidence="13 14">
    <name type="scientific">[Clostridium] cellulosi</name>
    <dbReference type="NCBI Taxonomy" id="29343"/>
    <lineage>
        <taxon>Bacteria</taxon>
        <taxon>Bacillati</taxon>
        <taxon>Bacillota</taxon>
        <taxon>Clostridia</taxon>
        <taxon>Eubacteriales</taxon>
        <taxon>Oscillospiraceae</taxon>
        <taxon>Oscillospiraceae incertae sedis</taxon>
    </lineage>
</organism>
<dbReference type="KEGG" id="ccel:CCDG5_1689"/>
<dbReference type="AlphaFoldDB" id="A0A078KQI2"/>
<keyword evidence="14" id="KW-1185">Reference proteome</keyword>
<keyword evidence="6 8" id="KW-0342">GTP-binding</keyword>
<feature type="region of interest" description="G4" evidence="9">
    <location>
        <begin position="122"/>
        <end position="125"/>
    </location>
</feature>
<evidence type="ECO:0000256" key="1">
    <source>
        <dbReference type="ARBA" id="ARBA00007921"/>
    </source>
</evidence>
<dbReference type="PRINTS" id="PR00326">
    <property type="entry name" value="GTP1OBG"/>
</dbReference>
<dbReference type="PROSITE" id="PS50823">
    <property type="entry name" value="KH_TYPE_2"/>
    <property type="match status" value="1"/>
</dbReference>
<dbReference type="STRING" id="29343.CCDG5_1689"/>
<dbReference type="InterPro" id="IPR015946">
    <property type="entry name" value="KH_dom-like_a/b"/>
</dbReference>
<gene>
    <name evidence="8 13" type="primary">era</name>
    <name evidence="13" type="ORF">CCDG5_1689</name>
</gene>
<feature type="region of interest" description="G2" evidence="9">
    <location>
        <begin position="39"/>
        <end position="43"/>
    </location>
</feature>
<feature type="domain" description="Era-type G" evidence="12">
    <location>
        <begin position="5"/>
        <end position="172"/>
    </location>
</feature>
<keyword evidence="7 8" id="KW-0472">Membrane</keyword>
<feature type="region of interest" description="G3" evidence="9">
    <location>
        <begin position="60"/>
        <end position="63"/>
    </location>
</feature>
<dbReference type="InterPro" id="IPR006073">
    <property type="entry name" value="GTP-bd"/>
</dbReference>
<evidence type="ECO:0000256" key="4">
    <source>
        <dbReference type="ARBA" id="ARBA00022741"/>
    </source>
</evidence>
<dbReference type="InterPro" id="IPR009019">
    <property type="entry name" value="KH_sf_prok-type"/>
</dbReference>
<dbReference type="Proteomes" id="UP000032431">
    <property type="component" value="Chromosome I"/>
</dbReference>
<dbReference type="GO" id="GO:0000028">
    <property type="term" value="P:ribosomal small subunit assembly"/>
    <property type="evidence" value="ECO:0007669"/>
    <property type="project" value="TreeGrafter"/>
</dbReference>
<comment type="subcellular location">
    <subcellularLocation>
        <location evidence="8">Cytoplasm</location>
    </subcellularLocation>
    <subcellularLocation>
        <location evidence="8">Cell membrane</location>
        <topology evidence="8">Peripheral membrane protein</topology>
    </subcellularLocation>
</comment>
<protein>
    <recommendedName>
        <fullName evidence="2 8">GTPase Era</fullName>
    </recommendedName>
</protein>
<keyword evidence="8" id="KW-1003">Cell membrane</keyword>
<keyword evidence="8" id="KW-0963">Cytoplasm</keyword>
<dbReference type="PATRIC" id="fig|29343.3.peg.1781"/>
<dbReference type="GO" id="GO:0003924">
    <property type="term" value="F:GTPase activity"/>
    <property type="evidence" value="ECO:0007669"/>
    <property type="project" value="UniProtKB-UniRule"/>
</dbReference>
<dbReference type="FunFam" id="3.40.50.300:FF:000094">
    <property type="entry name" value="GTPase Era"/>
    <property type="match status" value="1"/>
</dbReference>
<dbReference type="EMBL" id="LM995447">
    <property type="protein sequence ID" value="CDZ24797.1"/>
    <property type="molecule type" value="Genomic_DNA"/>
</dbReference>
<evidence type="ECO:0000313" key="14">
    <source>
        <dbReference type="Proteomes" id="UP000032431"/>
    </source>
</evidence>
<evidence type="ECO:0000256" key="2">
    <source>
        <dbReference type="ARBA" id="ARBA00020484"/>
    </source>
</evidence>
<comment type="subunit">
    <text evidence="8">Monomer.</text>
</comment>
<keyword evidence="3 8" id="KW-0690">Ribosome biogenesis</keyword>
<dbReference type="InterPro" id="IPR027417">
    <property type="entry name" value="P-loop_NTPase"/>
</dbReference>
<dbReference type="SUPFAM" id="SSF54814">
    <property type="entry name" value="Prokaryotic type KH domain (KH-domain type II)"/>
    <property type="match status" value="1"/>
</dbReference>
<evidence type="ECO:0000256" key="9">
    <source>
        <dbReference type="PROSITE-ProRule" id="PRU01050"/>
    </source>
</evidence>